<feature type="signal peptide" evidence="2">
    <location>
        <begin position="1"/>
        <end position="20"/>
    </location>
</feature>
<evidence type="ECO:0000256" key="1">
    <source>
        <dbReference type="SAM" id="MobiDB-lite"/>
    </source>
</evidence>
<dbReference type="AlphaFoldDB" id="A0A164ZYV7"/>
<proteinExistence type="predicted"/>
<keyword evidence="4" id="KW-1185">Reference proteome</keyword>
<dbReference type="EMBL" id="KV419395">
    <property type="protein sequence ID" value="KZS98252.1"/>
    <property type="molecule type" value="Genomic_DNA"/>
</dbReference>
<feature type="region of interest" description="Disordered" evidence="1">
    <location>
        <begin position="329"/>
        <end position="348"/>
    </location>
</feature>
<keyword evidence="2" id="KW-0732">Signal</keyword>
<protein>
    <submittedName>
        <fullName evidence="3">Uncharacterized protein</fullName>
    </submittedName>
</protein>
<dbReference type="Proteomes" id="UP000076722">
    <property type="component" value="Unassembled WGS sequence"/>
</dbReference>
<reference evidence="3 4" key="1">
    <citation type="journal article" date="2016" name="Mol. Biol. Evol.">
        <title>Comparative Genomics of Early-Diverging Mushroom-Forming Fungi Provides Insights into the Origins of Lignocellulose Decay Capabilities.</title>
        <authorList>
            <person name="Nagy L.G."/>
            <person name="Riley R."/>
            <person name="Tritt A."/>
            <person name="Adam C."/>
            <person name="Daum C."/>
            <person name="Floudas D."/>
            <person name="Sun H."/>
            <person name="Yadav J.S."/>
            <person name="Pangilinan J."/>
            <person name="Larsson K.H."/>
            <person name="Matsuura K."/>
            <person name="Barry K."/>
            <person name="Labutti K."/>
            <person name="Kuo R."/>
            <person name="Ohm R.A."/>
            <person name="Bhattacharya S.S."/>
            <person name="Shirouzu T."/>
            <person name="Yoshinaga Y."/>
            <person name="Martin F.M."/>
            <person name="Grigoriev I.V."/>
            <person name="Hibbett D.S."/>
        </authorList>
    </citation>
    <scope>NUCLEOTIDE SEQUENCE [LARGE SCALE GENOMIC DNA]</scope>
    <source>
        <strain evidence="3 4">HHB9708</strain>
    </source>
</reference>
<dbReference type="OrthoDB" id="10608690at2759"/>
<feature type="chain" id="PRO_5007855101" evidence="2">
    <location>
        <begin position="21"/>
        <end position="361"/>
    </location>
</feature>
<sequence>MQFSMLLQGTLGLILPNAEGVDLGIKNIGAEIASIIQRQQAIGAPGDRPVVEPRPATRPVTVELEGAVQPSGTNVAQEASIRSAEYNLTPELKKALGEVRTNLKVTGVDTAFTGLMAAAMIAGTVASWEANDQEGAIGIAKNVVSVIGDAVAAVQFGTKIAETYLRFQQIKSLESGSVEMVEEAAKIKDTLKSLEKFSKFLSGALNVAFGVLNILSGAQELEKGGSQKLNGQLDVASGAFLVAGGAVELASLTTLGAGLAETGIGELIAGIGMEISIVKIWVGGRASIGAFGESLAEFFGADAGLSQEDQTINYIINVKQVAVYSQVSRKATKSPDPRDGGAESNRYLIEPPYSVADVADS</sequence>
<accession>A0A164ZYV7</accession>
<gene>
    <name evidence="3" type="ORF">SISNIDRAFT_136211</name>
</gene>
<evidence type="ECO:0000313" key="3">
    <source>
        <dbReference type="EMBL" id="KZS98252.1"/>
    </source>
</evidence>
<organism evidence="3 4">
    <name type="scientific">Sistotremastrum niveocremeum HHB9708</name>
    <dbReference type="NCBI Taxonomy" id="1314777"/>
    <lineage>
        <taxon>Eukaryota</taxon>
        <taxon>Fungi</taxon>
        <taxon>Dikarya</taxon>
        <taxon>Basidiomycota</taxon>
        <taxon>Agaricomycotina</taxon>
        <taxon>Agaricomycetes</taxon>
        <taxon>Sistotremastrales</taxon>
        <taxon>Sistotremastraceae</taxon>
        <taxon>Sertulicium</taxon>
        <taxon>Sertulicium niveocremeum</taxon>
    </lineage>
</organism>
<evidence type="ECO:0000256" key="2">
    <source>
        <dbReference type="SAM" id="SignalP"/>
    </source>
</evidence>
<name>A0A164ZYV7_9AGAM</name>
<evidence type="ECO:0000313" key="4">
    <source>
        <dbReference type="Proteomes" id="UP000076722"/>
    </source>
</evidence>